<dbReference type="EMBL" id="SJJR01000009">
    <property type="protein sequence ID" value="TCB96636.1"/>
    <property type="molecule type" value="Genomic_DNA"/>
</dbReference>
<reference evidence="1 2" key="1">
    <citation type="submission" date="2019-02" db="EMBL/GenBank/DDBJ databases">
        <title>Jishengella sp. nov., isolated from a root of Zingiber montanum.</title>
        <authorList>
            <person name="Kuncharoen N."/>
            <person name="Kudo T."/>
            <person name="Masahiro Y."/>
            <person name="Ohkuma M."/>
            <person name="Tanasupawat S."/>
        </authorList>
    </citation>
    <scope>NUCLEOTIDE SEQUENCE [LARGE SCALE GENOMIC DNA]</scope>
    <source>
        <strain evidence="1 2">PLAI 1-1</strain>
    </source>
</reference>
<dbReference type="GO" id="GO:0004519">
    <property type="term" value="F:endonuclease activity"/>
    <property type="evidence" value="ECO:0007669"/>
    <property type="project" value="UniProtKB-KW"/>
</dbReference>
<comment type="caution">
    <text evidence="1">The sequence shown here is derived from an EMBL/GenBank/DDBJ whole genome shotgun (WGS) entry which is preliminary data.</text>
</comment>
<name>A0A4R0GHN4_9ACTN</name>
<keyword evidence="1" id="KW-0255">Endonuclease</keyword>
<dbReference type="Pfam" id="PF09517">
    <property type="entry name" value="RE_Eco29kI"/>
    <property type="match status" value="1"/>
</dbReference>
<accession>A0A4R0GHN4</accession>
<keyword evidence="2" id="KW-1185">Reference proteome</keyword>
<dbReference type="Proteomes" id="UP000292274">
    <property type="component" value="Unassembled WGS sequence"/>
</dbReference>
<dbReference type="OrthoDB" id="4187639at2"/>
<protein>
    <submittedName>
        <fullName evidence="1">Eco29kI family restriction endonuclease</fullName>
    </submittedName>
</protein>
<dbReference type="InterPro" id="IPR018575">
    <property type="entry name" value="Restrct_endonuc_II_Eco29kI"/>
</dbReference>
<keyword evidence="1" id="KW-0540">Nuclease</keyword>
<keyword evidence="1" id="KW-0378">Hydrolase</keyword>
<proteinExistence type="predicted"/>
<gene>
    <name evidence="1" type="ORF">E0H26_15340</name>
</gene>
<organism evidence="1 2">
    <name type="scientific">Micromonospora zingiberis</name>
    <dbReference type="NCBI Taxonomy" id="2053011"/>
    <lineage>
        <taxon>Bacteria</taxon>
        <taxon>Bacillati</taxon>
        <taxon>Actinomycetota</taxon>
        <taxon>Actinomycetes</taxon>
        <taxon>Micromonosporales</taxon>
        <taxon>Micromonosporaceae</taxon>
        <taxon>Micromonospora</taxon>
    </lineage>
</organism>
<dbReference type="AlphaFoldDB" id="A0A4R0GHN4"/>
<sequence>MDPQPAYFDPLSTKDLTTIICGRFEREPLRSLKAELPRFDGSGLYAIYCVGPGSNLYEPLISLTIPIYVGSSHSHSSATGDPASTADPLWRRVRGHRISIAEAGNLEVSQFGVRLLRMPDVHCDLGENGLRVGYRPVWNSILTGFGSNEQGAKTRTSARSRWDTVHPGRKRTFGQEAHDSGKLRARVQERVAEQVNGYHLLPWRSYGV</sequence>
<evidence type="ECO:0000313" key="1">
    <source>
        <dbReference type="EMBL" id="TCB96636.1"/>
    </source>
</evidence>
<evidence type="ECO:0000313" key="2">
    <source>
        <dbReference type="Proteomes" id="UP000292274"/>
    </source>
</evidence>
<dbReference type="RefSeq" id="WP_131304445.1">
    <property type="nucleotide sequence ID" value="NZ_SJJR01000009.1"/>
</dbReference>